<dbReference type="CDD" id="cd00006">
    <property type="entry name" value="PTS_IIA_man"/>
    <property type="match status" value="1"/>
</dbReference>
<dbReference type="InterPro" id="IPR033887">
    <property type="entry name" value="PTS_IIA_man"/>
</dbReference>
<evidence type="ECO:0000256" key="4">
    <source>
        <dbReference type="ARBA" id="ARBA00022597"/>
    </source>
</evidence>
<organism evidence="9 10">
    <name type="scientific">Salmonella enterica I</name>
    <dbReference type="NCBI Taxonomy" id="59201"/>
    <lineage>
        <taxon>Bacteria</taxon>
        <taxon>Pseudomonadati</taxon>
        <taxon>Pseudomonadota</taxon>
        <taxon>Gammaproteobacteria</taxon>
        <taxon>Enterobacterales</taxon>
        <taxon>Enterobacteriaceae</taxon>
        <taxon>Salmonella</taxon>
    </lineage>
</organism>
<evidence type="ECO:0000256" key="7">
    <source>
        <dbReference type="ARBA" id="ARBA00022777"/>
    </source>
</evidence>
<sequence length="104" mass="11255">MRHVYVASHGPFARGLINSLSLLIGDEHGVTPVCAYDGDIVTTEQLEQTLENLIAQANGEEVVVFTDLLGGSINNSAAKVLMRHRHVFCGGWRQHDPAAGVFTL</sequence>
<keyword evidence="5" id="KW-0808">Transferase</keyword>
<dbReference type="InterPro" id="IPR051471">
    <property type="entry name" value="Bacterial_PTS_sugar_comp"/>
</dbReference>
<dbReference type="PANTHER" id="PTHR33799:SF1">
    <property type="entry name" value="PTS SYSTEM MANNOSE-SPECIFIC EIIAB COMPONENT-RELATED"/>
    <property type="match status" value="1"/>
</dbReference>
<dbReference type="Gene3D" id="3.40.50.510">
    <property type="entry name" value="Phosphotransferase system, mannose-type IIA component"/>
    <property type="match status" value="1"/>
</dbReference>
<dbReference type="AlphaFoldDB" id="A0A2X5BUR5"/>
<evidence type="ECO:0000259" key="8">
    <source>
        <dbReference type="PROSITE" id="PS51096"/>
    </source>
</evidence>
<dbReference type="Pfam" id="PF03610">
    <property type="entry name" value="EIIA-man"/>
    <property type="match status" value="1"/>
</dbReference>
<dbReference type="PROSITE" id="PS51096">
    <property type="entry name" value="PTS_EIIA_TYPE_4"/>
    <property type="match status" value="1"/>
</dbReference>
<keyword evidence="6" id="KW-0598">Phosphotransferase system</keyword>
<dbReference type="InterPro" id="IPR036662">
    <property type="entry name" value="PTS_EIIA_man-typ_sf"/>
</dbReference>
<dbReference type="Proteomes" id="UP000254712">
    <property type="component" value="Unassembled WGS sequence"/>
</dbReference>
<evidence type="ECO:0000313" key="10">
    <source>
        <dbReference type="Proteomes" id="UP000254712"/>
    </source>
</evidence>
<comment type="subcellular location">
    <subcellularLocation>
        <location evidence="1">Cytoplasm</location>
    </subcellularLocation>
</comment>
<keyword evidence="2" id="KW-0813">Transport</keyword>
<dbReference type="InterPro" id="IPR004701">
    <property type="entry name" value="PTS_EIIA_man-typ"/>
</dbReference>
<dbReference type="GO" id="GO:0016020">
    <property type="term" value="C:membrane"/>
    <property type="evidence" value="ECO:0007669"/>
    <property type="project" value="InterPro"/>
</dbReference>
<evidence type="ECO:0000256" key="2">
    <source>
        <dbReference type="ARBA" id="ARBA00022448"/>
    </source>
</evidence>
<evidence type="ECO:0000256" key="1">
    <source>
        <dbReference type="ARBA" id="ARBA00004496"/>
    </source>
</evidence>
<accession>A0A2X5BUR5</accession>
<keyword evidence="7" id="KW-0418">Kinase</keyword>
<dbReference type="GO" id="GO:0009401">
    <property type="term" value="P:phosphoenolpyruvate-dependent sugar phosphotransferase system"/>
    <property type="evidence" value="ECO:0007669"/>
    <property type="project" value="UniProtKB-KW"/>
</dbReference>
<feature type="domain" description="PTS EIIA type-4" evidence="8">
    <location>
        <begin position="1"/>
        <end position="104"/>
    </location>
</feature>
<dbReference type="SUPFAM" id="SSF53062">
    <property type="entry name" value="PTS system fructose IIA component-like"/>
    <property type="match status" value="1"/>
</dbReference>
<protein>
    <submittedName>
        <fullName evidence="9">PTS family sugar transport protein component IIB</fullName>
    </submittedName>
</protein>
<gene>
    <name evidence="9" type="ORF">NCTC8261_05260</name>
</gene>
<evidence type="ECO:0000256" key="5">
    <source>
        <dbReference type="ARBA" id="ARBA00022679"/>
    </source>
</evidence>
<dbReference type="GO" id="GO:0005737">
    <property type="term" value="C:cytoplasm"/>
    <property type="evidence" value="ECO:0007669"/>
    <property type="project" value="UniProtKB-SubCell"/>
</dbReference>
<proteinExistence type="predicted"/>
<evidence type="ECO:0000256" key="3">
    <source>
        <dbReference type="ARBA" id="ARBA00022490"/>
    </source>
</evidence>
<dbReference type="EMBL" id="UGXT01000002">
    <property type="protein sequence ID" value="SUH38915.1"/>
    <property type="molecule type" value="Genomic_DNA"/>
</dbReference>
<dbReference type="PANTHER" id="PTHR33799">
    <property type="entry name" value="PTS PERMEASE-RELATED-RELATED"/>
    <property type="match status" value="1"/>
</dbReference>
<name>A0A2X5BUR5_SALET</name>
<dbReference type="GO" id="GO:0016301">
    <property type="term" value="F:kinase activity"/>
    <property type="evidence" value="ECO:0007669"/>
    <property type="project" value="UniProtKB-KW"/>
</dbReference>
<keyword evidence="4 9" id="KW-0762">Sugar transport</keyword>
<keyword evidence="3" id="KW-0963">Cytoplasm</keyword>
<reference evidence="9 10" key="1">
    <citation type="submission" date="2018-06" db="EMBL/GenBank/DDBJ databases">
        <authorList>
            <consortium name="Pathogen Informatics"/>
            <person name="Doyle S."/>
        </authorList>
    </citation>
    <scope>NUCLEOTIDE SEQUENCE [LARGE SCALE GENOMIC DNA]</scope>
    <source>
        <strain evidence="9 10">NCTC8261</strain>
    </source>
</reference>
<evidence type="ECO:0000313" key="9">
    <source>
        <dbReference type="EMBL" id="SUH38915.1"/>
    </source>
</evidence>
<evidence type="ECO:0000256" key="6">
    <source>
        <dbReference type="ARBA" id="ARBA00022683"/>
    </source>
</evidence>